<dbReference type="InParanoid" id="A0A395JKB8"/>
<accession>A0A395JKB8</accession>
<comment type="caution">
    <text evidence="1">The sequence shown here is derived from an EMBL/GenBank/DDBJ whole genome shotgun (WGS) entry which is preliminary data.</text>
</comment>
<name>A0A395JKB8_9GAMM</name>
<keyword evidence="2" id="KW-1185">Reference proteome</keyword>
<dbReference type="AlphaFoldDB" id="A0A395JKB8"/>
<reference evidence="1 2" key="1">
    <citation type="submission" date="2018-06" db="EMBL/GenBank/DDBJ databases">
        <title>Genomic Encyclopedia of Type Strains, Phase IV (KMG-IV): sequencing the most valuable type-strain genomes for metagenomic binning, comparative biology and taxonomic classification.</title>
        <authorList>
            <person name="Goeker M."/>
        </authorList>
    </citation>
    <scope>NUCLEOTIDE SEQUENCE [LARGE SCALE GENOMIC DNA]</scope>
    <source>
        <strain evidence="1 2">DSM 24032</strain>
    </source>
</reference>
<organism evidence="1 2">
    <name type="scientific">Arenicella xantha</name>
    <dbReference type="NCBI Taxonomy" id="644221"/>
    <lineage>
        <taxon>Bacteria</taxon>
        <taxon>Pseudomonadati</taxon>
        <taxon>Pseudomonadota</taxon>
        <taxon>Gammaproteobacteria</taxon>
        <taxon>Arenicellales</taxon>
        <taxon>Arenicellaceae</taxon>
        <taxon>Arenicella</taxon>
    </lineage>
</organism>
<gene>
    <name evidence="1" type="ORF">DFR28_10919</name>
</gene>
<dbReference type="EMBL" id="QNRT01000009">
    <property type="protein sequence ID" value="RBP47147.1"/>
    <property type="molecule type" value="Genomic_DNA"/>
</dbReference>
<proteinExistence type="predicted"/>
<sequence length="39" mass="4256">MFLSKAFIIVVDGEIETESSLGLRIAQALKQHHTSASAR</sequence>
<evidence type="ECO:0000313" key="1">
    <source>
        <dbReference type="EMBL" id="RBP47147.1"/>
    </source>
</evidence>
<dbReference type="Proteomes" id="UP000253083">
    <property type="component" value="Unassembled WGS sequence"/>
</dbReference>
<evidence type="ECO:0000313" key="2">
    <source>
        <dbReference type="Proteomes" id="UP000253083"/>
    </source>
</evidence>
<protein>
    <submittedName>
        <fullName evidence="1">Uncharacterized protein</fullName>
    </submittedName>
</protein>